<reference evidence="2" key="2">
    <citation type="submission" date="2015-06" db="UniProtKB">
        <authorList>
            <consortium name="EnsemblPlants"/>
        </authorList>
    </citation>
    <scope>IDENTIFICATION</scope>
    <source>
        <strain evidence="2">DM1-3 516 R44</strain>
    </source>
</reference>
<accession>M1CJ57</accession>
<dbReference type="STRING" id="4113.M1CJ57"/>
<dbReference type="SUPFAM" id="SSF52047">
    <property type="entry name" value="RNI-like"/>
    <property type="match status" value="1"/>
</dbReference>
<dbReference type="Gene3D" id="3.80.10.10">
    <property type="entry name" value="Ribonuclease Inhibitor"/>
    <property type="match status" value="1"/>
</dbReference>
<evidence type="ECO:0000259" key="1">
    <source>
        <dbReference type="Pfam" id="PF23622"/>
    </source>
</evidence>
<dbReference type="PaxDb" id="4113-PGSC0003DMT400068503"/>
<dbReference type="EnsemblPlants" id="PGSC0003DMT400068503">
    <property type="protein sequence ID" value="PGSC0003DMT400068503"/>
    <property type="gene ID" value="PGSC0003DMG400026640"/>
</dbReference>
<dbReference type="HOGENOM" id="CLU_056273_0_0_1"/>
<dbReference type="InterPro" id="IPR032675">
    <property type="entry name" value="LRR_dom_sf"/>
</dbReference>
<feature type="domain" description="At1g61320/AtMIF1 LRR" evidence="1">
    <location>
        <begin position="56"/>
        <end position="230"/>
    </location>
</feature>
<dbReference type="InParanoid" id="M1CJ57"/>
<evidence type="ECO:0000313" key="2">
    <source>
        <dbReference type="EnsemblPlants" id="PGSC0003DMT400068503"/>
    </source>
</evidence>
<dbReference type="InterPro" id="IPR055357">
    <property type="entry name" value="LRR_At1g61320_AtMIF1"/>
</dbReference>
<organism evidence="2 3">
    <name type="scientific">Solanum tuberosum</name>
    <name type="common">Potato</name>
    <dbReference type="NCBI Taxonomy" id="4113"/>
    <lineage>
        <taxon>Eukaryota</taxon>
        <taxon>Viridiplantae</taxon>
        <taxon>Streptophyta</taxon>
        <taxon>Embryophyta</taxon>
        <taxon>Tracheophyta</taxon>
        <taxon>Spermatophyta</taxon>
        <taxon>Magnoliopsida</taxon>
        <taxon>eudicotyledons</taxon>
        <taxon>Gunneridae</taxon>
        <taxon>Pentapetalae</taxon>
        <taxon>asterids</taxon>
        <taxon>lamiids</taxon>
        <taxon>Solanales</taxon>
        <taxon>Solanaceae</taxon>
        <taxon>Solanoideae</taxon>
        <taxon>Solaneae</taxon>
        <taxon>Solanum</taxon>
    </lineage>
</organism>
<reference evidence="3" key="1">
    <citation type="journal article" date="2011" name="Nature">
        <title>Genome sequence and analysis of the tuber crop potato.</title>
        <authorList>
            <consortium name="The Potato Genome Sequencing Consortium"/>
        </authorList>
    </citation>
    <scope>NUCLEOTIDE SEQUENCE [LARGE SCALE GENOMIC DNA]</scope>
    <source>
        <strain evidence="3">cv. DM1-3 516 R44</strain>
    </source>
</reference>
<dbReference type="Proteomes" id="UP000011115">
    <property type="component" value="Unassembled WGS sequence"/>
</dbReference>
<keyword evidence="3" id="KW-1185">Reference proteome</keyword>
<dbReference type="InterPro" id="IPR053772">
    <property type="entry name" value="At1g61320/At1g61330-like"/>
</dbReference>
<proteinExistence type="predicted"/>
<dbReference type="AlphaFoldDB" id="M1CJ57"/>
<name>M1CJ57_SOLTU</name>
<dbReference type="Gramene" id="PGSC0003DMT400068503">
    <property type="protein sequence ID" value="PGSC0003DMT400068503"/>
    <property type="gene ID" value="PGSC0003DMG400026640"/>
</dbReference>
<sequence length="412" mass="47822">MATSLVDSSQLAIRSSFRGEGEGGMEDQRTRGKIDTDIVEKIMKRYMDGKIPIDKFELFIDITTPTGYLFFLIDRWLDIALQNGVRDLVYINLGYHSSFNIFEMLTAKYLRELVLGNCNLVYFFSLPTSHVGNCHSLRKLSLTNVTLDDDMLQGLLSNYPLIENLIILYCHGRKKLEVRNLQKIRSLSITIGREQSVKIQAPTLEHLSYFSYSLEELDIAEYPNLKSLELSGCFAPRRINIGRSESLRVLKIKNVHIFYSQKIEVDAPNLVLLEYEVSHLYDKRFYWLMEFLANSTSWSQVSIQFYGCDKIDMEYLKQHYRVATLQVDVLDVILESRDDSPTLVDALLWCFHPRRLNISSSFKMIRYFMNRLLHMKNSIHSTSHGNKPQLSQLKEVKAYKFDRKNENSEAGS</sequence>
<dbReference type="PANTHER" id="PTHR34145">
    <property type="entry name" value="OS02G0105600 PROTEIN"/>
    <property type="match status" value="1"/>
</dbReference>
<evidence type="ECO:0000313" key="3">
    <source>
        <dbReference type="Proteomes" id="UP000011115"/>
    </source>
</evidence>
<protein>
    <submittedName>
        <fullName evidence="2">F-box family protein</fullName>
    </submittedName>
</protein>
<dbReference type="Pfam" id="PF23622">
    <property type="entry name" value="LRR_At1g61320_AtMIF1"/>
    <property type="match status" value="1"/>
</dbReference>
<dbReference type="PANTHER" id="PTHR34145:SF28">
    <property type="entry name" value="F-BOX DOMAIN-CONTAINING PROTEIN"/>
    <property type="match status" value="1"/>
</dbReference>
<dbReference type="OMA" id="RYEEATH"/>